<comment type="caution">
    <text evidence="2">The sequence shown here is derived from an EMBL/GenBank/DDBJ whole genome shotgun (WGS) entry which is preliminary data.</text>
</comment>
<evidence type="ECO:0000313" key="2">
    <source>
        <dbReference type="EMBL" id="MQL94645.1"/>
    </source>
</evidence>
<protein>
    <submittedName>
        <fullName evidence="2">Uncharacterized protein</fullName>
    </submittedName>
</protein>
<name>A0A843VFD5_COLES</name>
<reference evidence="2" key="1">
    <citation type="submission" date="2017-07" db="EMBL/GenBank/DDBJ databases">
        <title>Taro Niue Genome Assembly and Annotation.</title>
        <authorList>
            <person name="Atibalentja N."/>
            <person name="Keating K."/>
            <person name="Fields C.J."/>
        </authorList>
    </citation>
    <scope>NUCLEOTIDE SEQUENCE</scope>
    <source>
        <strain evidence="2">Niue_2</strain>
        <tissue evidence="2">Leaf</tissue>
    </source>
</reference>
<keyword evidence="3" id="KW-1185">Reference proteome</keyword>
<dbReference type="AlphaFoldDB" id="A0A843VFD5"/>
<evidence type="ECO:0000256" key="1">
    <source>
        <dbReference type="SAM" id="MobiDB-lite"/>
    </source>
</evidence>
<feature type="compositionally biased region" description="Basic and acidic residues" evidence="1">
    <location>
        <begin position="101"/>
        <end position="182"/>
    </location>
</feature>
<feature type="region of interest" description="Disordered" evidence="1">
    <location>
        <begin position="101"/>
        <end position="189"/>
    </location>
</feature>
<dbReference type="Proteomes" id="UP000652761">
    <property type="component" value="Unassembled WGS sequence"/>
</dbReference>
<dbReference type="OrthoDB" id="1367865at2759"/>
<accession>A0A843VFD5</accession>
<dbReference type="EMBL" id="NMUH01001698">
    <property type="protein sequence ID" value="MQL94645.1"/>
    <property type="molecule type" value="Genomic_DNA"/>
</dbReference>
<organism evidence="2 3">
    <name type="scientific">Colocasia esculenta</name>
    <name type="common">Wild taro</name>
    <name type="synonym">Arum esculentum</name>
    <dbReference type="NCBI Taxonomy" id="4460"/>
    <lineage>
        <taxon>Eukaryota</taxon>
        <taxon>Viridiplantae</taxon>
        <taxon>Streptophyta</taxon>
        <taxon>Embryophyta</taxon>
        <taxon>Tracheophyta</taxon>
        <taxon>Spermatophyta</taxon>
        <taxon>Magnoliopsida</taxon>
        <taxon>Liliopsida</taxon>
        <taxon>Araceae</taxon>
        <taxon>Aroideae</taxon>
        <taxon>Colocasieae</taxon>
        <taxon>Colocasia</taxon>
    </lineage>
</organism>
<gene>
    <name evidence="2" type="ORF">Taro_027301</name>
</gene>
<sequence>MMAGLGKMRAQTEMCYGLLTVQPWTPTLIPASRDLDVNFSGLHAQQSCKLLKQGMATIGGMSPNGSKANDVDGDDDFSLLQPLDLITKDVHELRQIIKEKKESLQKERHNDKEKDKELSQERERERGYEKDRETHEREKEKEKGKDKMEKDKEPEKDKQQEELADKELTRIHEEKVKVKSEENGLPGGG</sequence>
<evidence type="ECO:0000313" key="3">
    <source>
        <dbReference type="Proteomes" id="UP000652761"/>
    </source>
</evidence>
<proteinExistence type="predicted"/>